<sequence>MLKLIFTLLFLFFSGVANAYPRCFDEPCISYDKGTVSYQIDDTLADGTPVKISSEIEVSFKVSLYRGEIVNQPTLVKPIDTTITIVCEDDIDCDSMDGLNRHAGERLVFYNDYLREKPFLDLVAAKHFVYQAGKTALFTTTNSLSTSRRELLSALAKNFVDNLITQAGSPIIYIQLKGENGLVLHLKLELSNDYWKIADTAEEGLRNELNQLTIQFNQSEYEAFYANRPWREHFLSGLIRMKRCRETTVTSTVVDSDGIPTRVTRTVTSCWYEYR</sequence>
<gene>
    <name evidence="2" type="ordered locus">Spea_0784</name>
</gene>
<name>A8H0M4_SHEPA</name>
<dbReference type="EMBL" id="CP000851">
    <property type="protein sequence ID" value="ABV86111.1"/>
    <property type="molecule type" value="Genomic_DNA"/>
</dbReference>
<accession>A8H0M4</accession>
<dbReference type="HOGENOM" id="CLU_1034048_0_0_6"/>
<protein>
    <submittedName>
        <fullName evidence="2">Uncharacterized protein</fullName>
    </submittedName>
</protein>
<dbReference type="AlphaFoldDB" id="A8H0M4"/>
<organism evidence="2 3">
    <name type="scientific">Shewanella pealeana (strain ATCC 700345 / ANG-SQ1)</name>
    <dbReference type="NCBI Taxonomy" id="398579"/>
    <lineage>
        <taxon>Bacteria</taxon>
        <taxon>Pseudomonadati</taxon>
        <taxon>Pseudomonadota</taxon>
        <taxon>Gammaproteobacteria</taxon>
        <taxon>Alteromonadales</taxon>
        <taxon>Shewanellaceae</taxon>
        <taxon>Shewanella</taxon>
    </lineage>
</organism>
<proteinExistence type="predicted"/>
<dbReference type="RefSeq" id="WP_012154047.1">
    <property type="nucleotide sequence ID" value="NC_009901.1"/>
</dbReference>
<keyword evidence="3" id="KW-1185">Reference proteome</keyword>
<dbReference type="KEGG" id="spl:Spea_0784"/>
<keyword evidence="1" id="KW-0732">Signal</keyword>
<dbReference type="Proteomes" id="UP000002608">
    <property type="component" value="Chromosome"/>
</dbReference>
<feature type="signal peptide" evidence="1">
    <location>
        <begin position="1"/>
        <end position="19"/>
    </location>
</feature>
<dbReference type="eggNOG" id="ENOG5031G8T">
    <property type="taxonomic scope" value="Bacteria"/>
</dbReference>
<evidence type="ECO:0000313" key="2">
    <source>
        <dbReference type="EMBL" id="ABV86111.1"/>
    </source>
</evidence>
<reference evidence="2 3" key="1">
    <citation type="submission" date="2007-10" db="EMBL/GenBank/DDBJ databases">
        <title>Complete sequence of Shewanella pealeana ATCC 700345.</title>
        <authorList>
            <consortium name="US DOE Joint Genome Institute"/>
            <person name="Copeland A."/>
            <person name="Lucas S."/>
            <person name="Lapidus A."/>
            <person name="Barry K."/>
            <person name="Glavina del Rio T."/>
            <person name="Dalin E."/>
            <person name="Tice H."/>
            <person name="Pitluck S."/>
            <person name="Chertkov O."/>
            <person name="Brettin T."/>
            <person name="Bruce D."/>
            <person name="Detter J.C."/>
            <person name="Han C."/>
            <person name="Schmutz J."/>
            <person name="Larimer F."/>
            <person name="Land M."/>
            <person name="Hauser L."/>
            <person name="Kyrpides N."/>
            <person name="Kim E."/>
            <person name="Zhao J.-S.Z."/>
            <person name="Manno D."/>
            <person name="Hawari J."/>
            <person name="Richardson P."/>
        </authorList>
    </citation>
    <scope>NUCLEOTIDE SEQUENCE [LARGE SCALE GENOMIC DNA]</scope>
    <source>
        <strain evidence="3">ATCC 700345 / ANG-SQ1</strain>
    </source>
</reference>
<feature type="chain" id="PRO_5002720108" evidence="1">
    <location>
        <begin position="20"/>
        <end position="275"/>
    </location>
</feature>
<evidence type="ECO:0000313" key="3">
    <source>
        <dbReference type="Proteomes" id="UP000002608"/>
    </source>
</evidence>
<dbReference type="OrthoDB" id="6255946at2"/>
<evidence type="ECO:0000256" key="1">
    <source>
        <dbReference type="SAM" id="SignalP"/>
    </source>
</evidence>